<dbReference type="InterPro" id="IPR036264">
    <property type="entry name" value="Bact_exopeptidase_dim_dom"/>
</dbReference>
<keyword evidence="8" id="KW-1185">Reference proteome</keyword>
<name>A0ABN1G037_9PROT</name>
<gene>
    <name evidence="7" type="ORF">GCM10009416_43760</name>
</gene>
<keyword evidence="4" id="KW-0479">Metal-binding</keyword>
<protein>
    <submittedName>
        <fullName evidence="7">Hydantoinase/carbamoylase family amidase</fullName>
    </submittedName>
</protein>
<dbReference type="SUPFAM" id="SSF55031">
    <property type="entry name" value="Bacterial exopeptidase dimerisation domain"/>
    <property type="match status" value="1"/>
</dbReference>
<dbReference type="InterPro" id="IPR010158">
    <property type="entry name" value="Amidase_Cbmase"/>
</dbReference>
<evidence type="ECO:0000256" key="2">
    <source>
        <dbReference type="ARBA" id="ARBA00006153"/>
    </source>
</evidence>
<dbReference type="RefSeq" id="WP_343897548.1">
    <property type="nucleotide sequence ID" value="NZ_BAAAFZ010000077.1"/>
</dbReference>
<evidence type="ECO:0000256" key="5">
    <source>
        <dbReference type="ARBA" id="ARBA00022801"/>
    </source>
</evidence>
<evidence type="ECO:0000256" key="3">
    <source>
        <dbReference type="ARBA" id="ARBA00011738"/>
    </source>
</evidence>
<evidence type="ECO:0000256" key="4">
    <source>
        <dbReference type="ARBA" id="ARBA00022723"/>
    </source>
</evidence>
<dbReference type="PANTHER" id="PTHR32494">
    <property type="entry name" value="ALLANTOATE DEIMINASE-RELATED"/>
    <property type="match status" value="1"/>
</dbReference>
<evidence type="ECO:0000256" key="6">
    <source>
        <dbReference type="ARBA" id="ARBA00023211"/>
    </source>
</evidence>
<sequence>MAETPAAGVAEAVMAEGTLAASLFDALRRDGLDEPGVTRDPYGPGEQRAHATATAAAERLGLRVERDFAANTYMTLPGRDAGAPRVVVGSHLDSVPHGGNFDGAAGVVAGLVAVAALKRLGLAPRCDVTVMAVRAEESVWFQVSYVGSRSALGSLPDGALEAKRIDTGRTLAEHMAECGGDPDAVRARRRFLEPSKLRAFLELHIEQAPSLVEDGKPLAVCTGIPGNFRYPEARIEGRNEHVGLPRRFRRDAAMAGADFAMVLDRVWEEHEARSVPMAATLGRFHTDAALHGMTFVPGLFHFSLDVRAYDEAVLAGLDRRVDGIVAEVEGRRGVRFHLGRKARAAVGAVDPAIRASLLAGARALGLPPAELGSPASHDAAAFAEAGVPMGMLFVRNRNGSHNPDEAMELDDFLQATSVLALWLVENACGG</sequence>
<reference evidence="7 8" key="1">
    <citation type="journal article" date="2019" name="Int. J. Syst. Evol. Microbiol.">
        <title>The Global Catalogue of Microorganisms (GCM) 10K type strain sequencing project: providing services to taxonomists for standard genome sequencing and annotation.</title>
        <authorList>
            <consortium name="The Broad Institute Genomics Platform"/>
            <consortium name="The Broad Institute Genome Sequencing Center for Infectious Disease"/>
            <person name="Wu L."/>
            <person name="Ma J."/>
        </authorList>
    </citation>
    <scope>NUCLEOTIDE SEQUENCE [LARGE SCALE GENOMIC DNA]</scope>
    <source>
        <strain evidence="7 8">JCM 9933</strain>
    </source>
</reference>
<evidence type="ECO:0000313" key="8">
    <source>
        <dbReference type="Proteomes" id="UP001501588"/>
    </source>
</evidence>
<dbReference type="Pfam" id="PF01546">
    <property type="entry name" value="Peptidase_M20"/>
    <property type="match status" value="1"/>
</dbReference>
<dbReference type="Proteomes" id="UP001501588">
    <property type="component" value="Unassembled WGS sequence"/>
</dbReference>
<comment type="similarity">
    <text evidence="2">Belongs to the peptidase M20 family.</text>
</comment>
<accession>A0ABN1G037</accession>
<comment type="subunit">
    <text evidence="3">Homodimer.</text>
</comment>
<evidence type="ECO:0000313" key="7">
    <source>
        <dbReference type="EMBL" id="GAA0601129.1"/>
    </source>
</evidence>
<organism evidence="7 8">
    <name type="scientific">Craurococcus roseus</name>
    <dbReference type="NCBI Taxonomy" id="77585"/>
    <lineage>
        <taxon>Bacteria</taxon>
        <taxon>Pseudomonadati</taxon>
        <taxon>Pseudomonadota</taxon>
        <taxon>Alphaproteobacteria</taxon>
        <taxon>Acetobacterales</taxon>
        <taxon>Acetobacteraceae</taxon>
        <taxon>Craurococcus</taxon>
    </lineage>
</organism>
<dbReference type="Gene3D" id="3.30.70.360">
    <property type="match status" value="1"/>
</dbReference>
<keyword evidence="5" id="KW-0378">Hydrolase</keyword>
<keyword evidence="6" id="KW-0464">Manganese</keyword>
<dbReference type="SUPFAM" id="SSF53187">
    <property type="entry name" value="Zn-dependent exopeptidases"/>
    <property type="match status" value="1"/>
</dbReference>
<comment type="caution">
    <text evidence="7">The sequence shown here is derived from an EMBL/GenBank/DDBJ whole genome shotgun (WGS) entry which is preliminary data.</text>
</comment>
<dbReference type="PANTHER" id="PTHR32494:SF19">
    <property type="entry name" value="ALLANTOATE DEIMINASE-RELATED"/>
    <property type="match status" value="1"/>
</dbReference>
<dbReference type="Gene3D" id="3.40.630.10">
    <property type="entry name" value="Zn peptidases"/>
    <property type="match status" value="1"/>
</dbReference>
<dbReference type="PIRSF" id="PIRSF001235">
    <property type="entry name" value="Amidase_carbamoylase"/>
    <property type="match status" value="1"/>
</dbReference>
<dbReference type="NCBIfam" id="TIGR01879">
    <property type="entry name" value="hydantase"/>
    <property type="match status" value="1"/>
</dbReference>
<dbReference type="EMBL" id="BAAAFZ010000077">
    <property type="protein sequence ID" value="GAA0601129.1"/>
    <property type="molecule type" value="Genomic_DNA"/>
</dbReference>
<proteinExistence type="inferred from homology"/>
<dbReference type="InterPro" id="IPR002933">
    <property type="entry name" value="Peptidase_M20"/>
</dbReference>
<comment type="cofactor">
    <cofactor evidence="1">
        <name>Mn(2+)</name>
        <dbReference type="ChEBI" id="CHEBI:29035"/>
    </cofactor>
</comment>
<evidence type="ECO:0000256" key="1">
    <source>
        <dbReference type="ARBA" id="ARBA00001936"/>
    </source>
</evidence>